<gene>
    <name evidence="2" type="ORF">LYPA_23C005925</name>
</gene>
<dbReference type="AlphaFoldDB" id="A0A485MN69"/>
<dbReference type="EMBL" id="CAAGRJ010003343">
    <property type="protein sequence ID" value="VFV21146.1"/>
    <property type="molecule type" value="Genomic_DNA"/>
</dbReference>
<feature type="region of interest" description="Disordered" evidence="1">
    <location>
        <begin position="1"/>
        <end position="34"/>
    </location>
</feature>
<protein>
    <submittedName>
        <fullName evidence="2">Zinc finger protein 541-like</fullName>
    </submittedName>
</protein>
<sequence length="124" mass="13351">MDRYSLGDEDALPPEVHLPSFSKSQGLNCSDTLDRDLGPSARDLLYAGLSGLDLDPSLPAPDMPSEALEDNLDTLSLYSGKDSDSVKLLEEYADPETQASLQDQVDGSFGICMVKDDAKISIEP</sequence>
<evidence type="ECO:0000313" key="2">
    <source>
        <dbReference type="EMBL" id="VFV21146.1"/>
    </source>
</evidence>
<dbReference type="Proteomes" id="UP000386466">
    <property type="component" value="Unassembled WGS sequence"/>
</dbReference>
<evidence type="ECO:0000256" key="1">
    <source>
        <dbReference type="SAM" id="MobiDB-lite"/>
    </source>
</evidence>
<accession>A0A485MN69</accession>
<reference evidence="2 3" key="1">
    <citation type="submission" date="2019-01" db="EMBL/GenBank/DDBJ databases">
        <authorList>
            <person name="Alioto T."/>
            <person name="Alioto T."/>
        </authorList>
    </citation>
    <scope>NUCLEOTIDE SEQUENCE [LARGE SCALE GENOMIC DNA]</scope>
</reference>
<organism evidence="2 3">
    <name type="scientific">Lynx pardinus</name>
    <name type="common">Iberian lynx</name>
    <name type="synonym">Felis pardina</name>
    <dbReference type="NCBI Taxonomy" id="191816"/>
    <lineage>
        <taxon>Eukaryota</taxon>
        <taxon>Metazoa</taxon>
        <taxon>Chordata</taxon>
        <taxon>Craniata</taxon>
        <taxon>Vertebrata</taxon>
        <taxon>Euteleostomi</taxon>
        <taxon>Mammalia</taxon>
        <taxon>Eutheria</taxon>
        <taxon>Laurasiatheria</taxon>
        <taxon>Carnivora</taxon>
        <taxon>Feliformia</taxon>
        <taxon>Felidae</taxon>
        <taxon>Felinae</taxon>
        <taxon>Lynx</taxon>
    </lineage>
</organism>
<evidence type="ECO:0000313" key="3">
    <source>
        <dbReference type="Proteomes" id="UP000386466"/>
    </source>
</evidence>
<name>A0A485MN69_LYNPA</name>
<feature type="compositionally biased region" description="Polar residues" evidence="1">
    <location>
        <begin position="21"/>
        <end position="31"/>
    </location>
</feature>
<feature type="non-terminal residue" evidence="2">
    <location>
        <position position="124"/>
    </location>
</feature>
<keyword evidence="3" id="KW-1185">Reference proteome</keyword>
<proteinExistence type="predicted"/>